<keyword evidence="2" id="KW-1185">Reference proteome</keyword>
<evidence type="ECO:0000313" key="1">
    <source>
        <dbReference type="EMBL" id="GAA4132367.1"/>
    </source>
</evidence>
<name>A0ABP7Y9R0_9ACTN</name>
<gene>
    <name evidence="1" type="ORF">GCM10022416_12090</name>
</gene>
<dbReference type="Proteomes" id="UP001500266">
    <property type="component" value="Unassembled WGS sequence"/>
</dbReference>
<evidence type="ECO:0000313" key="2">
    <source>
        <dbReference type="Proteomes" id="UP001500266"/>
    </source>
</evidence>
<proteinExistence type="predicted"/>
<organism evidence="1 2">
    <name type="scientific">Actinomadura keratinilytica</name>
    <dbReference type="NCBI Taxonomy" id="547461"/>
    <lineage>
        <taxon>Bacteria</taxon>
        <taxon>Bacillati</taxon>
        <taxon>Actinomycetota</taxon>
        <taxon>Actinomycetes</taxon>
        <taxon>Streptosporangiales</taxon>
        <taxon>Thermomonosporaceae</taxon>
        <taxon>Actinomadura</taxon>
    </lineage>
</organism>
<sequence length="112" mass="12486">MTAFVSRLREFYGQCGAPSYRSLVKTSQRLAELYPDFFADRTLMPLSVAAISEVTRGRRAGPPRAAWVVTFVLACQRRAYEDGVLDSDPGTETVPEWMAQWHKAWAAAQTSG</sequence>
<protein>
    <submittedName>
        <fullName evidence="1">Uncharacterized protein</fullName>
    </submittedName>
</protein>
<reference evidence="2" key="1">
    <citation type="journal article" date="2019" name="Int. J. Syst. Evol. Microbiol.">
        <title>The Global Catalogue of Microorganisms (GCM) 10K type strain sequencing project: providing services to taxonomists for standard genome sequencing and annotation.</title>
        <authorList>
            <consortium name="The Broad Institute Genomics Platform"/>
            <consortium name="The Broad Institute Genome Sequencing Center for Infectious Disease"/>
            <person name="Wu L."/>
            <person name="Ma J."/>
        </authorList>
    </citation>
    <scope>NUCLEOTIDE SEQUENCE [LARGE SCALE GENOMIC DNA]</scope>
    <source>
        <strain evidence="2">JCM 17316</strain>
    </source>
</reference>
<dbReference type="EMBL" id="BAABDO010000010">
    <property type="protein sequence ID" value="GAA4132367.1"/>
    <property type="molecule type" value="Genomic_DNA"/>
</dbReference>
<comment type="caution">
    <text evidence="1">The sequence shown here is derived from an EMBL/GenBank/DDBJ whole genome shotgun (WGS) entry which is preliminary data.</text>
</comment>
<accession>A0ABP7Y9R0</accession>